<feature type="signal peptide" evidence="2">
    <location>
        <begin position="1"/>
        <end position="30"/>
    </location>
</feature>
<evidence type="ECO:0000313" key="5">
    <source>
        <dbReference type="EMBL" id="BBI98918.1"/>
    </source>
</evidence>
<feature type="domain" description="YknX-like C-terminal permuted SH3-like" evidence="4">
    <location>
        <begin position="236"/>
        <end position="304"/>
    </location>
</feature>
<dbReference type="InterPro" id="IPR058792">
    <property type="entry name" value="Beta-barrel_RND_2"/>
</dbReference>
<accession>A0AAN1SXU1</accession>
<dbReference type="NCBIfam" id="TIGR01730">
    <property type="entry name" value="RND_mfp"/>
    <property type="match status" value="1"/>
</dbReference>
<proteinExistence type="inferred from homology"/>
<evidence type="ECO:0000256" key="2">
    <source>
        <dbReference type="SAM" id="SignalP"/>
    </source>
</evidence>
<sequence length="309" mass="32459">MLMTIFKLNKGRLIKAVALTALLAVGALSACSKKEATQAAPKPAAKPALTVRAVQTAPAQWTRVLAANGSVLPWQEAVISAQLPGLRIMEVKAGIGDRVRQGDVLVTLGNRTHSGGDYIQGRVIAPDDGVISAANANVGSTVQPGAELFRLIRKGRLEWRAELTADELMLLRKGMSAEITVGEGRTVKGRVRAISPSVDPQTRYGHALVDLPNDAGLIAGLFARGEIMLGDAHTIAQTLPQSAVVQHDGAAYVYVIAPDGRVQERKVGIGQRSGDRIEITSGLEPGVSVVESGGAFLTDGDVVRLTSAQ</sequence>
<comment type="similarity">
    <text evidence="1">Belongs to the membrane fusion protein (MFP) (TC 8.A.1) family.</text>
</comment>
<keyword evidence="6" id="KW-1185">Reference proteome</keyword>
<dbReference type="GO" id="GO:1990281">
    <property type="term" value="C:efflux pump complex"/>
    <property type="evidence" value="ECO:0007669"/>
    <property type="project" value="TreeGrafter"/>
</dbReference>
<dbReference type="PANTHER" id="PTHR30469:SF15">
    <property type="entry name" value="HLYD FAMILY OF SECRETION PROTEINS"/>
    <property type="match status" value="1"/>
</dbReference>
<dbReference type="Pfam" id="PF25989">
    <property type="entry name" value="YknX_C"/>
    <property type="match status" value="1"/>
</dbReference>
<dbReference type="EMBL" id="AP019536">
    <property type="protein sequence ID" value="BBI98918.1"/>
    <property type="molecule type" value="Genomic_DNA"/>
</dbReference>
<keyword evidence="2" id="KW-0732">Signal</keyword>
<evidence type="ECO:0000313" key="6">
    <source>
        <dbReference type="Proteomes" id="UP001319121"/>
    </source>
</evidence>
<dbReference type="AlphaFoldDB" id="A0AAN1SXU1"/>
<dbReference type="InterPro" id="IPR058637">
    <property type="entry name" value="YknX-like_C"/>
</dbReference>
<dbReference type="PROSITE" id="PS51257">
    <property type="entry name" value="PROKAR_LIPOPROTEIN"/>
    <property type="match status" value="1"/>
</dbReference>
<dbReference type="PANTHER" id="PTHR30469">
    <property type="entry name" value="MULTIDRUG RESISTANCE PROTEIN MDTA"/>
    <property type="match status" value="1"/>
</dbReference>
<reference evidence="5 6" key="1">
    <citation type="submission" date="2019-03" db="EMBL/GenBank/DDBJ databases">
        <title>Complete genome sequence of Ferrigenium kumadai strain An22, a microaerophilic iron-oxidizing bacterium isolated from a paddy field soil.</title>
        <authorList>
            <person name="Watanabe T."/>
            <person name="Asakawa S."/>
        </authorList>
    </citation>
    <scope>NUCLEOTIDE SEQUENCE [LARGE SCALE GENOMIC DNA]</scope>
    <source>
        <strain evidence="5 6">An22</strain>
    </source>
</reference>
<dbReference type="Gene3D" id="2.40.50.100">
    <property type="match status" value="1"/>
</dbReference>
<evidence type="ECO:0000259" key="4">
    <source>
        <dbReference type="Pfam" id="PF25989"/>
    </source>
</evidence>
<protein>
    <submittedName>
        <fullName evidence="5">Uncharacterized protein</fullName>
    </submittedName>
</protein>
<evidence type="ECO:0000256" key="1">
    <source>
        <dbReference type="ARBA" id="ARBA00009477"/>
    </source>
</evidence>
<dbReference type="Gene3D" id="2.40.420.20">
    <property type="match status" value="1"/>
</dbReference>
<dbReference type="InterPro" id="IPR006143">
    <property type="entry name" value="RND_pump_MFP"/>
</dbReference>
<feature type="chain" id="PRO_5043038541" evidence="2">
    <location>
        <begin position="31"/>
        <end position="309"/>
    </location>
</feature>
<dbReference type="Pfam" id="PF25954">
    <property type="entry name" value="Beta-barrel_RND_2"/>
    <property type="match status" value="1"/>
</dbReference>
<dbReference type="KEGG" id="fku:FGKAn22_06110"/>
<organism evidence="5 6">
    <name type="scientific">Ferrigenium kumadai</name>
    <dbReference type="NCBI Taxonomy" id="1682490"/>
    <lineage>
        <taxon>Bacteria</taxon>
        <taxon>Pseudomonadati</taxon>
        <taxon>Pseudomonadota</taxon>
        <taxon>Betaproteobacteria</taxon>
        <taxon>Nitrosomonadales</taxon>
        <taxon>Gallionellaceae</taxon>
        <taxon>Ferrigenium</taxon>
    </lineage>
</organism>
<dbReference type="SUPFAM" id="SSF111369">
    <property type="entry name" value="HlyD-like secretion proteins"/>
    <property type="match status" value="1"/>
</dbReference>
<dbReference type="Proteomes" id="UP001319121">
    <property type="component" value="Chromosome"/>
</dbReference>
<gene>
    <name evidence="5" type="ORF">FGKAn22_06110</name>
</gene>
<dbReference type="GO" id="GO:0015562">
    <property type="term" value="F:efflux transmembrane transporter activity"/>
    <property type="evidence" value="ECO:0007669"/>
    <property type="project" value="TreeGrafter"/>
</dbReference>
<feature type="domain" description="CusB-like beta-barrel" evidence="3">
    <location>
        <begin position="167"/>
        <end position="226"/>
    </location>
</feature>
<evidence type="ECO:0000259" key="3">
    <source>
        <dbReference type="Pfam" id="PF25954"/>
    </source>
</evidence>
<name>A0AAN1SXU1_9PROT</name>